<feature type="transmembrane region" description="Helical" evidence="7">
    <location>
        <begin position="413"/>
        <end position="434"/>
    </location>
</feature>
<dbReference type="OrthoDB" id="2587356at2759"/>
<feature type="transmembrane region" description="Helical" evidence="7">
    <location>
        <begin position="176"/>
        <end position="194"/>
    </location>
</feature>
<keyword evidence="5 7" id="KW-0472">Membrane</keyword>
<dbReference type="GeneID" id="63727071"/>
<feature type="transmembrane region" description="Helical" evidence="7">
    <location>
        <begin position="388"/>
        <end position="407"/>
    </location>
</feature>
<feature type="transmembrane region" description="Helical" evidence="7">
    <location>
        <begin position="44"/>
        <end position="66"/>
    </location>
</feature>
<dbReference type="STRING" id="1036611.A0A1L9P9V4"/>
<feature type="transmembrane region" description="Helical" evidence="7">
    <location>
        <begin position="322"/>
        <end position="343"/>
    </location>
</feature>
<evidence type="ECO:0000313" key="9">
    <source>
        <dbReference type="EMBL" id="OJI98278.1"/>
    </source>
</evidence>
<evidence type="ECO:0000256" key="1">
    <source>
        <dbReference type="ARBA" id="ARBA00004141"/>
    </source>
</evidence>
<feature type="transmembrane region" description="Helical" evidence="7">
    <location>
        <begin position="86"/>
        <end position="107"/>
    </location>
</feature>
<evidence type="ECO:0000256" key="6">
    <source>
        <dbReference type="SAM" id="MobiDB-lite"/>
    </source>
</evidence>
<dbReference type="PANTHER" id="PTHR23501:SF195">
    <property type="entry name" value="PEP5"/>
    <property type="match status" value="1"/>
</dbReference>
<feature type="transmembrane region" description="Helical" evidence="7">
    <location>
        <begin position="214"/>
        <end position="232"/>
    </location>
</feature>
<dbReference type="Pfam" id="PF06609">
    <property type="entry name" value="TRI12"/>
    <property type="match status" value="1"/>
</dbReference>
<feature type="transmembrane region" description="Helical" evidence="7">
    <location>
        <begin position="280"/>
        <end position="302"/>
    </location>
</feature>
<gene>
    <name evidence="9" type="ORF">ASPVEDRAFT_37719</name>
</gene>
<feature type="transmembrane region" description="Helical" evidence="7">
    <location>
        <begin position="544"/>
        <end position="561"/>
    </location>
</feature>
<dbReference type="InterPro" id="IPR036259">
    <property type="entry name" value="MFS_trans_sf"/>
</dbReference>
<evidence type="ECO:0000256" key="3">
    <source>
        <dbReference type="ARBA" id="ARBA00022692"/>
    </source>
</evidence>
<dbReference type="GO" id="GO:0022857">
    <property type="term" value="F:transmembrane transporter activity"/>
    <property type="evidence" value="ECO:0007669"/>
    <property type="project" value="InterPro"/>
</dbReference>
<dbReference type="Gene3D" id="1.20.1250.20">
    <property type="entry name" value="MFS general substrate transporter like domains"/>
    <property type="match status" value="1"/>
</dbReference>
<proteinExistence type="predicted"/>
<evidence type="ECO:0000256" key="4">
    <source>
        <dbReference type="ARBA" id="ARBA00022989"/>
    </source>
</evidence>
<dbReference type="AlphaFoldDB" id="A0A1L9P9V4"/>
<dbReference type="RefSeq" id="XP_040664041.1">
    <property type="nucleotide sequence ID" value="XM_040811560.1"/>
</dbReference>
<dbReference type="InterPro" id="IPR020846">
    <property type="entry name" value="MFS_dom"/>
</dbReference>
<dbReference type="VEuPathDB" id="FungiDB:ASPVEDRAFT_37719"/>
<dbReference type="GO" id="GO:0005886">
    <property type="term" value="C:plasma membrane"/>
    <property type="evidence" value="ECO:0007669"/>
    <property type="project" value="TreeGrafter"/>
</dbReference>
<feature type="transmembrane region" description="Helical" evidence="7">
    <location>
        <begin position="363"/>
        <end position="383"/>
    </location>
</feature>
<feature type="region of interest" description="Disordered" evidence="6">
    <location>
        <begin position="1"/>
        <end position="38"/>
    </location>
</feature>
<keyword evidence="4 7" id="KW-1133">Transmembrane helix</keyword>
<feature type="transmembrane region" description="Helical" evidence="7">
    <location>
        <begin position="446"/>
        <end position="472"/>
    </location>
</feature>
<dbReference type="EMBL" id="KV878126">
    <property type="protein sequence ID" value="OJI98278.1"/>
    <property type="molecule type" value="Genomic_DNA"/>
</dbReference>
<feature type="transmembrane region" description="Helical" evidence="7">
    <location>
        <begin position="252"/>
        <end position="274"/>
    </location>
</feature>
<evidence type="ECO:0000313" key="10">
    <source>
        <dbReference type="Proteomes" id="UP000184073"/>
    </source>
</evidence>
<protein>
    <recommendedName>
        <fullName evidence="8">Major facilitator superfamily (MFS) profile domain-containing protein</fullName>
    </recommendedName>
</protein>
<evidence type="ECO:0000259" key="8">
    <source>
        <dbReference type="PROSITE" id="PS50850"/>
    </source>
</evidence>
<accession>A0A1L9P9V4</accession>
<dbReference type="Proteomes" id="UP000184073">
    <property type="component" value="Unassembled WGS sequence"/>
</dbReference>
<dbReference type="PROSITE" id="PS50850">
    <property type="entry name" value="MFS"/>
    <property type="match status" value="1"/>
</dbReference>
<organism evidence="9 10">
    <name type="scientific">Aspergillus versicolor CBS 583.65</name>
    <dbReference type="NCBI Taxonomy" id="1036611"/>
    <lineage>
        <taxon>Eukaryota</taxon>
        <taxon>Fungi</taxon>
        <taxon>Dikarya</taxon>
        <taxon>Ascomycota</taxon>
        <taxon>Pezizomycotina</taxon>
        <taxon>Eurotiomycetes</taxon>
        <taxon>Eurotiomycetidae</taxon>
        <taxon>Eurotiales</taxon>
        <taxon>Aspergillaceae</taxon>
        <taxon>Aspergillus</taxon>
        <taxon>Aspergillus subgen. Nidulantes</taxon>
    </lineage>
</organism>
<keyword evidence="3 7" id="KW-0812">Transmembrane</keyword>
<dbReference type="PROSITE" id="PS00216">
    <property type="entry name" value="SUGAR_TRANSPORT_1"/>
    <property type="match status" value="1"/>
</dbReference>
<feature type="domain" description="Major facilitator superfamily (MFS) profile" evidence="8">
    <location>
        <begin position="48"/>
        <end position="513"/>
    </location>
</feature>
<evidence type="ECO:0000256" key="2">
    <source>
        <dbReference type="ARBA" id="ARBA00022448"/>
    </source>
</evidence>
<dbReference type="InterPro" id="IPR010573">
    <property type="entry name" value="MFS_Str1/Tri12-like"/>
</dbReference>
<dbReference type="InterPro" id="IPR005829">
    <property type="entry name" value="Sugar_transporter_CS"/>
</dbReference>
<dbReference type="SUPFAM" id="SSF103473">
    <property type="entry name" value="MFS general substrate transporter"/>
    <property type="match status" value="1"/>
</dbReference>
<dbReference type="PANTHER" id="PTHR23501">
    <property type="entry name" value="MAJOR FACILITATOR SUPERFAMILY"/>
    <property type="match status" value="1"/>
</dbReference>
<evidence type="ECO:0000256" key="5">
    <source>
        <dbReference type="ARBA" id="ARBA00023136"/>
    </source>
</evidence>
<comment type="subcellular location">
    <subcellularLocation>
        <location evidence="1">Membrane</location>
        <topology evidence="1">Multi-pass membrane protein</topology>
    </subcellularLocation>
</comment>
<keyword evidence="2" id="KW-0813">Transport</keyword>
<name>A0A1L9P9V4_ASPVE</name>
<sequence length="593" mass="62023">MAGNDHDTLEPGPTANAKPHADEIEFTDPPPQSTANDDEDPADFVVDLLLIANVLALSLAVTAGAWSQQVPAASIAFIVQRFPEGAGSSAWIAAASSVVAAVVSSFIGDMSDIFGRRMFLLVGCACGFAGMLVAGTADRTTTIIGGQVLNGLATATNLLASPLVQEIVPKRHRANAMACATLMSSVAFIGGPFIQGACMQQRVGGELDGWRVGFYIGAGIWALTGVSLLAFYRPMPRPNPGGLSVARRIRELDWPGILLVSAGVTLFLVGLQYGDNPHPWTSPIVLGPLVSGGVLCSLFCLWEWKGTATGIIPHALFHDKNYAIAICVRALGGMGLIGGQAYLPQVAVNVFGTGGLETSVWQLPLSISSVAGAFLGAVLIKLFREARWIIPGLLLSIVLGAGLMLLIEPGVSFAAWFFGSILMGLPIGAEAILLSVLSGFFVPNELIATGVCVTNTATLVGGAVAVIIYGTVFNSKIKTLLPNRVSTDVLEAGLPQSSLVSFLQVYLAGPQAAAGLADIPGVTPRVLDAAQGAARGAYADSYHYIWYVLIALSGACTLLALRFGSTRHHLTDEVTAPIRRRDGPRREGVEEKA</sequence>
<reference evidence="10" key="1">
    <citation type="journal article" date="2017" name="Genome Biol.">
        <title>Comparative genomics reveals high biological diversity and specific adaptations in the industrially and medically important fungal genus Aspergillus.</title>
        <authorList>
            <person name="de Vries R.P."/>
            <person name="Riley R."/>
            <person name="Wiebenga A."/>
            <person name="Aguilar-Osorio G."/>
            <person name="Amillis S."/>
            <person name="Uchima C.A."/>
            <person name="Anderluh G."/>
            <person name="Asadollahi M."/>
            <person name="Askin M."/>
            <person name="Barry K."/>
            <person name="Battaglia E."/>
            <person name="Bayram O."/>
            <person name="Benocci T."/>
            <person name="Braus-Stromeyer S.A."/>
            <person name="Caldana C."/>
            <person name="Canovas D."/>
            <person name="Cerqueira G.C."/>
            <person name="Chen F."/>
            <person name="Chen W."/>
            <person name="Choi C."/>
            <person name="Clum A."/>
            <person name="Dos Santos R.A."/>
            <person name="Damasio A.R."/>
            <person name="Diallinas G."/>
            <person name="Emri T."/>
            <person name="Fekete E."/>
            <person name="Flipphi M."/>
            <person name="Freyberg S."/>
            <person name="Gallo A."/>
            <person name="Gournas C."/>
            <person name="Habgood R."/>
            <person name="Hainaut M."/>
            <person name="Harispe M.L."/>
            <person name="Henrissat B."/>
            <person name="Hilden K.S."/>
            <person name="Hope R."/>
            <person name="Hossain A."/>
            <person name="Karabika E."/>
            <person name="Karaffa L."/>
            <person name="Karanyi Z."/>
            <person name="Krasevec N."/>
            <person name="Kuo A."/>
            <person name="Kusch H."/>
            <person name="LaButti K."/>
            <person name="Lagendijk E.L."/>
            <person name="Lapidus A."/>
            <person name="Levasseur A."/>
            <person name="Lindquist E."/>
            <person name="Lipzen A."/>
            <person name="Logrieco A.F."/>
            <person name="MacCabe A."/>
            <person name="Maekelae M.R."/>
            <person name="Malavazi I."/>
            <person name="Melin P."/>
            <person name="Meyer V."/>
            <person name="Mielnichuk N."/>
            <person name="Miskei M."/>
            <person name="Molnar A.P."/>
            <person name="Mule G."/>
            <person name="Ngan C.Y."/>
            <person name="Orejas M."/>
            <person name="Orosz E."/>
            <person name="Ouedraogo J.P."/>
            <person name="Overkamp K.M."/>
            <person name="Park H.-S."/>
            <person name="Perrone G."/>
            <person name="Piumi F."/>
            <person name="Punt P.J."/>
            <person name="Ram A.F."/>
            <person name="Ramon A."/>
            <person name="Rauscher S."/>
            <person name="Record E."/>
            <person name="Riano-Pachon D.M."/>
            <person name="Robert V."/>
            <person name="Roehrig J."/>
            <person name="Ruller R."/>
            <person name="Salamov A."/>
            <person name="Salih N.S."/>
            <person name="Samson R.A."/>
            <person name="Sandor E."/>
            <person name="Sanguinetti M."/>
            <person name="Schuetze T."/>
            <person name="Sepcic K."/>
            <person name="Shelest E."/>
            <person name="Sherlock G."/>
            <person name="Sophianopoulou V."/>
            <person name="Squina F.M."/>
            <person name="Sun H."/>
            <person name="Susca A."/>
            <person name="Todd R.B."/>
            <person name="Tsang A."/>
            <person name="Unkles S.E."/>
            <person name="van de Wiele N."/>
            <person name="van Rossen-Uffink D."/>
            <person name="Oliveira J.V."/>
            <person name="Vesth T.C."/>
            <person name="Visser J."/>
            <person name="Yu J.-H."/>
            <person name="Zhou M."/>
            <person name="Andersen M.R."/>
            <person name="Archer D.B."/>
            <person name="Baker S.E."/>
            <person name="Benoit I."/>
            <person name="Brakhage A.A."/>
            <person name="Braus G.H."/>
            <person name="Fischer R."/>
            <person name="Frisvad J.C."/>
            <person name="Goldman G.H."/>
            <person name="Houbraken J."/>
            <person name="Oakley B."/>
            <person name="Pocsi I."/>
            <person name="Scazzocchio C."/>
            <person name="Seiboth B."/>
            <person name="vanKuyk P.A."/>
            <person name="Wortman J."/>
            <person name="Dyer P.S."/>
            <person name="Grigoriev I.V."/>
        </authorList>
    </citation>
    <scope>NUCLEOTIDE SEQUENCE [LARGE SCALE GENOMIC DNA]</scope>
    <source>
        <strain evidence="10">CBS 583.65</strain>
    </source>
</reference>
<keyword evidence="10" id="KW-1185">Reference proteome</keyword>
<feature type="transmembrane region" description="Helical" evidence="7">
    <location>
        <begin position="119"/>
        <end position="137"/>
    </location>
</feature>
<evidence type="ECO:0000256" key="7">
    <source>
        <dbReference type="SAM" id="Phobius"/>
    </source>
</evidence>